<comment type="caution">
    <text evidence="2">The sequence shown here is derived from an EMBL/GenBank/DDBJ whole genome shotgun (WGS) entry which is preliminary data.</text>
</comment>
<name>A0AAV9MX82_9EURO</name>
<feature type="compositionally biased region" description="Polar residues" evidence="1">
    <location>
        <begin position="135"/>
        <end position="150"/>
    </location>
</feature>
<dbReference type="RefSeq" id="XP_064700777.1">
    <property type="nucleotide sequence ID" value="XM_064853014.1"/>
</dbReference>
<dbReference type="CDD" id="cd22958">
    <property type="entry name" value="DD_DPY30_SDC1-like"/>
    <property type="match status" value="1"/>
</dbReference>
<dbReference type="EMBL" id="JAVRRD010000039">
    <property type="protein sequence ID" value="KAK5045141.1"/>
    <property type="molecule type" value="Genomic_DNA"/>
</dbReference>
<sequence length="186" mass="19870">MSQPTPNSPSVVMNSAGNRQQVPLRDYLNARIAPFLKKAITESLGVEAEFPLQWLGECLIHHSILYEGNPDRTNIREKFVHKFEDPKPEEQYIPTENATSPAPAPSTLPEPSTADVPNSPNAPAEKEITMDEAASTVQQSAQPSSESTLVPDSAQPPPVVNGVKEDGATAVNSPGKDGDTEMGGVS</sequence>
<reference evidence="2 3" key="1">
    <citation type="submission" date="2023-08" db="EMBL/GenBank/DDBJ databases">
        <title>Black Yeasts Isolated from many extreme environments.</title>
        <authorList>
            <person name="Coleine C."/>
            <person name="Stajich J.E."/>
            <person name="Selbmann L."/>
        </authorList>
    </citation>
    <scope>NUCLEOTIDE SEQUENCE [LARGE SCALE GENOMIC DNA]</scope>
    <source>
        <strain evidence="2 3">CCFEE 5792</strain>
    </source>
</reference>
<evidence type="ECO:0000313" key="2">
    <source>
        <dbReference type="EMBL" id="KAK5045141.1"/>
    </source>
</evidence>
<accession>A0AAV9MX82</accession>
<organism evidence="2 3">
    <name type="scientific">Exophiala bonariae</name>
    <dbReference type="NCBI Taxonomy" id="1690606"/>
    <lineage>
        <taxon>Eukaryota</taxon>
        <taxon>Fungi</taxon>
        <taxon>Dikarya</taxon>
        <taxon>Ascomycota</taxon>
        <taxon>Pezizomycotina</taxon>
        <taxon>Eurotiomycetes</taxon>
        <taxon>Chaetothyriomycetidae</taxon>
        <taxon>Chaetothyriales</taxon>
        <taxon>Herpotrichiellaceae</taxon>
        <taxon>Exophiala</taxon>
    </lineage>
</organism>
<dbReference type="GeneID" id="89977633"/>
<dbReference type="Proteomes" id="UP001358417">
    <property type="component" value="Unassembled WGS sequence"/>
</dbReference>
<feature type="region of interest" description="Disordered" evidence="1">
    <location>
        <begin position="84"/>
        <end position="186"/>
    </location>
</feature>
<evidence type="ECO:0000256" key="1">
    <source>
        <dbReference type="SAM" id="MobiDB-lite"/>
    </source>
</evidence>
<evidence type="ECO:0008006" key="4">
    <source>
        <dbReference type="Google" id="ProtNLM"/>
    </source>
</evidence>
<protein>
    <recommendedName>
        <fullName evidence="4">COMPASS complex Set1 subunit N-SET domain-containing protein</fullName>
    </recommendedName>
</protein>
<keyword evidence="3" id="KW-1185">Reference proteome</keyword>
<evidence type="ECO:0000313" key="3">
    <source>
        <dbReference type="Proteomes" id="UP001358417"/>
    </source>
</evidence>
<dbReference type="AlphaFoldDB" id="A0AAV9MX82"/>
<proteinExistence type="predicted"/>
<dbReference type="Gene3D" id="1.20.890.10">
    <property type="entry name" value="cAMP-dependent protein kinase regulatory subunit, dimerization-anchoring domain"/>
    <property type="match status" value="1"/>
</dbReference>
<gene>
    <name evidence="2" type="ORF">LTR84_009474</name>
</gene>